<evidence type="ECO:0000256" key="2">
    <source>
        <dbReference type="ARBA" id="ARBA00022741"/>
    </source>
</evidence>
<feature type="domain" description="AAA+ ATPase" evidence="5">
    <location>
        <begin position="152"/>
        <end position="275"/>
    </location>
</feature>
<evidence type="ECO:0000313" key="7">
    <source>
        <dbReference type="Proteomes" id="UP000830167"/>
    </source>
</evidence>
<organism evidence="6 7">
    <name type="scientific">Fodinisporobacter ferrooxydans</name>
    <dbReference type="NCBI Taxonomy" id="2901836"/>
    <lineage>
        <taxon>Bacteria</taxon>
        <taxon>Bacillati</taxon>
        <taxon>Bacillota</taxon>
        <taxon>Bacilli</taxon>
        <taxon>Bacillales</taxon>
        <taxon>Alicyclobacillaceae</taxon>
        <taxon>Fodinisporobacter</taxon>
    </lineage>
</organism>
<keyword evidence="7" id="KW-1185">Reference proteome</keyword>
<dbReference type="SMART" id="SM00382">
    <property type="entry name" value="AAA"/>
    <property type="match status" value="1"/>
</dbReference>
<dbReference type="Proteomes" id="UP000830167">
    <property type="component" value="Chromosome"/>
</dbReference>
<protein>
    <submittedName>
        <fullName evidence="6">GspE/PulE family protein</fullName>
    </submittedName>
</protein>
<name>A0ABY4CIA9_9BACL</name>
<accession>A0ABY4CIA9</accession>
<feature type="region of interest" description="Disordered" evidence="4">
    <location>
        <begin position="303"/>
        <end position="325"/>
    </location>
</feature>
<dbReference type="Pfam" id="PF00437">
    <property type="entry name" value="T2SSE"/>
    <property type="match status" value="1"/>
</dbReference>
<gene>
    <name evidence="6" type="ORF">LSG31_20130</name>
</gene>
<dbReference type="InterPro" id="IPR001482">
    <property type="entry name" value="T2SS/T4SS_dom"/>
</dbReference>
<dbReference type="PANTHER" id="PTHR30258">
    <property type="entry name" value="TYPE II SECRETION SYSTEM PROTEIN GSPE-RELATED"/>
    <property type="match status" value="1"/>
</dbReference>
<evidence type="ECO:0000259" key="5">
    <source>
        <dbReference type="SMART" id="SM00382"/>
    </source>
</evidence>
<dbReference type="PANTHER" id="PTHR30258:SF29">
    <property type="entry name" value="MSHA PILUS ASSEMBLY ATPASE MSHE"/>
    <property type="match status" value="1"/>
</dbReference>
<comment type="similarity">
    <text evidence="1">Belongs to the GSP E family.</text>
</comment>
<reference evidence="6" key="1">
    <citation type="submission" date="2021-12" db="EMBL/GenBank/DDBJ databases">
        <title>Alicyclobacillaceae gen. nov., sp. nov., isolated from chalcocite enrichment system.</title>
        <authorList>
            <person name="Jiang Z."/>
        </authorList>
    </citation>
    <scope>NUCLEOTIDE SEQUENCE</scope>
    <source>
        <strain evidence="6">MYW30-H2</strain>
    </source>
</reference>
<keyword evidence="3" id="KW-0067">ATP-binding</keyword>
<dbReference type="InterPro" id="IPR003593">
    <property type="entry name" value="AAA+_ATPase"/>
</dbReference>
<evidence type="ECO:0000313" key="6">
    <source>
        <dbReference type="EMBL" id="UOF90143.1"/>
    </source>
</evidence>
<dbReference type="SUPFAM" id="SSF52540">
    <property type="entry name" value="P-loop containing nucleoside triphosphate hydrolases"/>
    <property type="match status" value="1"/>
</dbReference>
<evidence type="ECO:0000256" key="3">
    <source>
        <dbReference type="ARBA" id="ARBA00022840"/>
    </source>
</evidence>
<proteinExistence type="inferred from homology"/>
<dbReference type="RefSeq" id="WP_347436834.1">
    <property type="nucleotide sequence ID" value="NZ_CP089291.1"/>
</dbReference>
<keyword evidence="2" id="KW-0547">Nucleotide-binding</keyword>
<dbReference type="Gene3D" id="3.30.450.90">
    <property type="match status" value="1"/>
</dbReference>
<dbReference type="InterPro" id="IPR027417">
    <property type="entry name" value="P-loop_NTPase"/>
</dbReference>
<dbReference type="EMBL" id="CP089291">
    <property type="protein sequence ID" value="UOF90143.1"/>
    <property type="molecule type" value="Genomic_DNA"/>
</dbReference>
<dbReference type="CDD" id="cd01129">
    <property type="entry name" value="PulE-GspE-like"/>
    <property type="match status" value="1"/>
</dbReference>
<evidence type="ECO:0000256" key="4">
    <source>
        <dbReference type="SAM" id="MobiDB-lite"/>
    </source>
</evidence>
<dbReference type="Gene3D" id="3.40.50.300">
    <property type="entry name" value="P-loop containing nucleotide triphosphate hydrolases"/>
    <property type="match status" value="1"/>
</dbReference>
<evidence type="ECO:0000256" key="1">
    <source>
        <dbReference type="ARBA" id="ARBA00006611"/>
    </source>
</evidence>
<sequence>MFRLPSSEGMVGMDELLQFAVEKRASDIHVEPYKHAYRVRLRVDGALFTLPESIPAADAQRLIIRLKNLAGMDISEKRRPQDGSFPWIIDNGGDMQEKQPHRVDVRISSMPTIDGEKLVLRLLYATNGRLSLEELGMDRSTVQVFRNLLEFPYGMILVTGPTGSGKSTTLYTALQLLNDPRINIVALEDPIEYSIQGITQVEINSRSGITFATGLRSLLRQDPNIIMIGEIRDAETAEIAIRAALTGHRVFSTLHTSDSIQAIVRLIDMGIEPYLVASALRGVIAQRLVRKRCPHGCMHDIPANIQPTSDHPATDAPHHQTGSYDPKFISVDGSMESLTCKTCNGTGYAGRTGAFEILPLHASLKRLISQNGSEDELRLLARKQGMEMLDNILLRYVKEGITDSHEMARWFSGTGQTSDISMATADTTPNSVI</sequence>